<gene>
    <name evidence="8" type="primary">fdhL</name>
    <name evidence="8" type="ORF">Pla175_27550</name>
</gene>
<keyword evidence="5 8" id="KW-0560">Oxidoreductase</keyword>
<dbReference type="RefSeq" id="WP_145285747.1">
    <property type="nucleotide sequence ID" value="NZ_CP036291.1"/>
</dbReference>
<dbReference type="Proteomes" id="UP000317429">
    <property type="component" value="Chromosome"/>
</dbReference>
<evidence type="ECO:0000256" key="5">
    <source>
        <dbReference type="ARBA" id="ARBA00023002"/>
    </source>
</evidence>
<evidence type="ECO:0000256" key="1">
    <source>
        <dbReference type="ARBA" id="ARBA00001974"/>
    </source>
</evidence>
<evidence type="ECO:0000256" key="6">
    <source>
        <dbReference type="SAM" id="MobiDB-lite"/>
    </source>
</evidence>
<keyword evidence="3" id="KW-0285">Flavoprotein</keyword>
<evidence type="ECO:0000313" key="8">
    <source>
        <dbReference type="EMBL" id="QDU89366.1"/>
    </source>
</evidence>
<dbReference type="PANTHER" id="PTHR42784">
    <property type="entry name" value="PYRANOSE 2-OXIDASE"/>
    <property type="match status" value="1"/>
</dbReference>
<evidence type="ECO:0000259" key="7">
    <source>
        <dbReference type="Pfam" id="PF05199"/>
    </source>
</evidence>
<dbReference type="Pfam" id="PF05199">
    <property type="entry name" value="GMC_oxred_C"/>
    <property type="match status" value="1"/>
</dbReference>
<evidence type="ECO:0000313" key="9">
    <source>
        <dbReference type="Proteomes" id="UP000317429"/>
    </source>
</evidence>
<evidence type="ECO:0000256" key="4">
    <source>
        <dbReference type="ARBA" id="ARBA00022827"/>
    </source>
</evidence>
<dbReference type="AlphaFoldDB" id="A0A518DD58"/>
<dbReference type="KEGG" id="pnd:Pla175_27550"/>
<feature type="domain" description="Glucose-methanol-choline oxidoreductase C-terminal" evidence="7">
    <location>
        <begin position="398"/>
        <end position="523"/>
    </location>
</feature>
<evidence type="ECO:0000256" key="3">
    <source>
        <dbReference type="ARBA" id="ARBA00022630"/>
    </source>
</evidence>
<comment type="cofactor">
    <cofactor evidence="1">
        <name>FAD</name>
        <dbReference type="ChEBI" id="CHEBI:57692"/>
    </cofactor>
</comment>
<evidence type="ECO:0000256" key="2">
    <source>
        <dbReference type="ARBA" id="ARBA00010790"/>
    </source>
</evidence>
<dbReference type="Gene3D" id="3.50.50.60">
    <property type="entry name" value="FAD/NAD(P)-binding domain"/>
    <property type="match status" value="2"/>
</dbReference>
<dbReference type="EMBL" id="CP036291">
    <property type="protein sequence ID" value="QDU89366.1"/>
    <property type="molecule type" value="Genomic_DNA"/>
</dbReference>
<feature type="region of interest" description="Disordered" evidence="6">
    <location>
        <begin position="456"/>
        <end position="477"/>
    </location>
</feature>
<dbReference type="OrthoDB" id="9787779at2"/>
<dbReference type="GO" id="GO:0016614">
    <property type="term" value="F:oxidoreductase activity, acting on CH-OH group of donors"/>
    <property type="evidence" value="ECO:0007669"/>
    <property type="project" value="InterPro"/>
</dbReference>
<dbReference type="InterPro" id="IPR051473">
    <property type="entry name" value="P2Ox-like"/>
</dbReference>
<keyword evidence="4" id="KW-0274">FAD</keyword>
<proteinExistence type="inferred from homology"/>
<name>A0A518DD58_9BACT</name>
<dbReference type="SUPFAM" id="SSF51905">
    <property type="entry name" value="FAD/NAD(P)-binding domain"/>
    <property type="match status" value="1"/>
</dbReference>
<keyword evidence="9" id="KW-1185">Reference proteome</keyword>
<dbReference type="InterPro" id="IPR036188">
    <property type="entry name" value="FAD/NAD-bd_sf"/>
</dbReference>
<dbReference type="EC" id="1.1.99.11" evidence="8"/>
<sequence length="535" mass="59824">MLIDARSVPTGTVLETEVCILGGGAAGISLAREFTNSGFRVILLESGGAKMEQATQDLYAGSDIGRPYEKFRASRLRYFGGTTNHWGRVWCDMPHALDFEAREGVPYSGWPFSLSYLEPWYARAHSVLRLGPSGYALADWGLEPGVIPEPFRGPHLACRVLQQAAATRFGRHYKRELQKSKNLSVYLHANGLRFDASEDCGAVRQLHVGVLPDGRFTIRARIYVLSAGGIENARLLLLSENDAGVGLGNEHDLVGRFFMLHLEYSGGFLDLADPYADLTFQTGEQGAKYNRSGARRFVSYISLSDETRRERKLPNVRWRFQYPRLPEMDALSRLVPLKWSDLKERADHGAETLRDLGQVLRTFPGLARYTARRIFYGRNKPPAPMASIPLKCTAEQMPHPDSRVRLGDDLDVFGLRKVAVDWRLTAEDRRGVATGNRLLEEELCRAGFGRLRSTVPDDEREWPSDMRGDQHHMGTTRMHRDPSLGVVDENCRVHGVANLYVAGSSVFPTGGTFNPTLTIIALALRLADHVKERLS</sequence>
<accession>A0A518DD58</accession>
<dbReference type="InterPro" id="IPR007867">
    <property type="entry name" value="GMC_OxRtase_C"/>
</dbReference>
<comment type="similarity">
    <text evidence="2">Belongs to the GMC oxidoreductase family.</text>
</comment>
<dbReference type="PANTHER" id="PTHR42784:SF1">
    <property type="entry name" value="PYRANOSE 2-OXIDASE"/>
    <property type="match status" value="1"/>
</dbReference>
<organism evidence="8 9">
    <name type="scientific">Pirellulimonas nuda</name>
    <dbReference type="NCBI Taxonomy" id="2528009"/>
    <lineage>
        <taxon>Bacteria</taxon>
        <taxon>Pseudomonadati</taxon>
        <taxon>Planctomycetota</taxon>
        <taxon>Planctomycetia</taxon>
        <taxon>Pirellulales</taxon>
        <taxon>Lacipirellulaceae</taxon>
        <taxon>Pirellulimonas</taxon>
    </lineage>
</organism>
<protein>
    <submittedName>
        <fullName evidence="8">Fructose dehydrogenase large subunit</fullName>
        <ecNumber evidence="8">1.1.99.11</ecNumber>
    </submittedName>
</protein>
<reference evidence="8 9" key="1">
    <citation type="submission" date="2019-02" db="EMBL/GenBank/DDBJ databases">
        <title>Deep-cultivation of Planctomycetes and their phenomic and genomic characterization uncovers novel biology.</title>
        <authorList>
            <person name="Wiegand S."/>
            <person name="Jogler M."/>
            <person name="Boedeker C."/>
            <person name="Pinto D."/>
            <person name="Vollmers J."/>
            <person name="Rivas-Marin E."/>
            <person name="Kohn T."/>
            <person name="Peeters S.H."/>
            <person name="Heuer A."/>
            <person name="Rast P."/>
            <person name="Oberbeckmann S."/>
            <person name="Bunk B."/>
            <person name="Jeske O."/>
            <person name="Meyerdierks A."/>
            <person name="Storesund J.E."/>
            <person name="Kallscheuer N."/>
            <person name="Luecker S."/>
            <person name="Lage O.M."/>
            <person name="Pohl T."/>
            <person name="Merkel B.J."/>
            <person name="Hornburger P."/>
            <person name="Mueller R.-W."/>
            <person name="Bruemmer F."/>
            <person name="Labrenz M."/>
            <person name="Spormann A.M."/>
            <person name="Op den Camp H."/>
            <person name="Overmann J."/>
            <person name="Amann R."/>
            <person name="Jetten M.S.M."/>
            <person name="Mascher T."/>
            <person name="Medema M.H."/>
            <person name="Devos D.P."/>
            <person name="Kaster A.-K."/>
            <person name="Ovreas L."/>
            <person name="Rohde M."/>
            <person name="Galperin M.Y."/>
            <person name="Jogler C."/>
        </authorList>
    </citation>
    <scope>NUCLEOTIDE SEQUENCE [LARGE SCALE GENOMIC DNA]</scope>
    <source>
        <strain evidence="8 9">Pla175</strain>
    </source>
</reference>